<organism evidence="1 2">
    <name type="scientific">Intestinibaculum porci</name>
    <dbReference type="NCBI Taxonomy" id="2487118"/>
    <lineage>
        <taxon>Bacteria</taxon>
        <taxon>Bacillati</taxon>
        <taxon>Bacillota</taxon>
        <taxon>Erysipelotrichia</taxon>
        <taxon>Erysipelotrichales</taxon>
        <taxon>Erysipelotrichaceae</taxon>
        <taxon>Intestinibaculum</taxon>
    </lineage>
</organism>
<sequence>MTRPMFVHRSFWFHESFCVFEPFLSANPLLLSFFDKKRKLPVNKQFPFLSIDHSYVNFAYHPMSDDTINGYKDKAMNSEISNSK</sequence>
<dbReference type="EMBL" id="AP019309">
    <property type="protein sequence ID" value="BBH26984.1"/>
    <property type="molecule type" value="Genomic_DNA"/>
</dbReference>
<dbReference type="AlphaFoldDB" id="A0A3G9JVS0"/>
<gene>
    <name evidence="1" type="ORF">SG0102_19180</name>
</gene>
<accession>A0A3G9JVS0</accession>
<keyword evidence="2" id="KW-1185">Reference proteome</keyword>
<protein>
    <submittedName>
        <fullName evidence="1">Uncharacterized protein</fullName>
    </submittedName>
</protein>
<name>A0A3G9JVS0_9FIRM</name>
<dbReference type="Proteomes" id="UP000268059">
    <property type="component" value="Chromosome"/>
</dbReference>
<dbReference type="InParanoid" id="A0A3G9JVS0"/>
<dbReference type="KEGG" id="ebm:SG0102_19180"/>
<proteinExistence type="predicted"/>
<evidence type="ECO:0000313" key="1">
    <source>
        <dbReference type="EMBL" id="BBH26984.1"/>
    </source>
</evidence>
<evidence type="ECO:0000313" key="2">
    <source>
        <dbReference type="Proteomes" id="UP000268059"/>
    </source>
</evidence>
<reference evidence="1 2" key="1">
    <citation type="submission" date="2018-11" db="EMBL/GenBank/DDBJ databases">
        <title>Novel Erysipelotrichaceae bacterium isolated from small intestine of a swine.</title>
        <authorList>
            <person name="Kim J.S."/>
            <person name="Choe H."/>
            <person name="Lee Y.R."/>
            <person name="Kim K.M."/>
            <person name="Park D.S."/>
        </authorList>
    </citation>
    <scope>NUCLEOTIDE SEQUENCE [LARGE SCALE GENOMIC DNA]</scope>
    <source>
        <strain evidence="1 2">SG0102</strain>
    </source>
</reference>